<comment type="catalytic activity">
    <reaction evidence="10">
        <text>8-oxo-dGTP + H2O = 8-oxo-dGMP + diphosphate + H(+)</text>
        <dbReference type="Rhea" id="RHEA:31575"/>
        <dbReference type="ChEBI" id="CHEBI:15377"/>
        <dbReference type="ChEBI" id="CHEBI:15378"/>
        <dbReference type="ChEBI" id="CHEBI:33019"/>
        <dbReference type="ChEBI" id="CHEBI:63224"/>
        <dbReference type="ChEBI" id="CHEBI:77896"/>
        <dbReference type="EC" id="3.6.1.55"/>
    </reaction>
</comment>
<dbReference type="InterPro" id="IPR047127">
    <property type="entry name" value="MutT-like"/>
</dbReference>
<dbReference type="GO" id="GO:0006281">
    <property type="term" value="P:DNA repair"/>
    <property type="evidence" value="ECO:0007669"/>
    <property type="project" value="UniProtKB-KW"/>
</dbReference>
<evidence type="ECO:0000256" key="10">
    <source>
        <dbReference type="ARBA" id="ARBA00035861"/>
    </source>
</evidence>
<protein>
    <recommendedName>
        <fullName evidence="13">8-oxo-dGTP diphosphatase</fullName>
        <ecNumber evidence="12">3.6.1.55</ecNumber>
    </recommendedName>
    <alternativeName>
        <fullName evidence="16">7,8-dihydro-8-oxoguanine-triphosphatase</fullName>
    </alternativeName>
    <alternativeName>
        <fullName evidence="15">Mutator protein MutT</fullName>
    </alternativeName>
    <alternativeName>
        <fullName evidence="14">dGTP pyrophosphohydrolase</fullName>
    </alternativeName>
</protein>
<name>A0A1B8YMT6_9GAMM</name>
<keyword evidence="4" id="KW-0235">DNA replication</keyword>
<dbReference type="InterPro" id="IPR015797">
    <property type="entry name" value="NUDIX_hydrolase-like_dom_sf"/>
</dbReference>
<evidence type="ECO:0000256" key="17">
    <source>
        <dbReference type="RuleBase" id="RU003476"/>
    </source>
</evidence>
<accession>A0A1B8YMT6</accession>
<dbReference type="EC" id="3.6.1.55" evidence="12"/>
<dbReference type="GO" id="GO:0046872">
    <property type="term" value="F:metal ion binding"/>
    <property type="evidence" value="ECO:0007669"/>
    <property type="project" value="UniProtKB-KW"/>
</dbReference>
<evidence type="ECO:0000256" key="4">
    <source>
        <dbReference type="ARBA" id="ARBA00022705"/>
    </source>
</evidence>
<evidence type="ECO:0000256" key="13">
    <source>
        <dbReference type="ARBA" id="ARBA00040794"/>
    </source>
</evidence>
<sequence length="144" mass="16462">MVQKMTCILPESIEDKLQNYDRIVIGGIIRDQNNHILFLQRAPDESPPNLWEIPSGGVEKGENLLQALSREIEEETGLLLDDVIGFLSAVEYSIKETRCLQINFNVICTGEVKLSPEHAQYQWNNIANFRSELDDFMLRVLNEA</sequence>
<dbReference type="EMBL" id="LOIC01000016">
    <property type="protein sequence ID" value="OCA56423.1"/>
    <property type="molecule type" value="Genomic_DNA"/>
</dbReference>
<keyword evidence="7 17" id="KW-0378">Hydrolase</keyword>
<keyword evidence="20" id="KW-1185">Reference proteome</keyword>
<evidence type="ECO:0000256" key="7">
    <source>
        <dbReference type="ARBA" id="ARBA00022801"/>
    </source>
</evidence>
<dbReference type="PROSITE" id="PS00893">
    <property type="entry name" value="NUDIX_BOX"/>
    <property type="match status" value="1"/>
</dbReference>
<proteinExistence type="inferred from homology"/>
<dbReference type="GO" id="GO:0044715">
    <property type="term" value="F:8-oxo-dGDP phosphatase activity"/>
    <property type="evidence" value="ECO:0007669"/>
    <property type="project" value="TreeGrafter"/>
</dbReference>
<dbReference type="InterPro" id="IPR020084">
    <property type="entry name" value="NUDIX_hydrolase_CS"/>
</dbReference>
<evidence type="ECO:0000256" key="11">
    <source>
        <dbReference type="ARBA" id="ARBA00036904"/>
    </source>
</evidence>
<dbReference type="PRINTS" id="PR00502">
    <property type="entry name" value="NUDIXFAMILY"/>
</dbReference>
<feature type="domain" description="Nudix hydrolase" evidence="18">
    <location>
        <begin position="20"/>
        <end position="144"/>
    </location>
</feature>
<dbReference type="GO" id="GO:0035539">
    <property type="term" value="F:8-oxo-7,8-dihydrodeoxyguanosine triphosphate pyrophosphatase activity"/>
    <property type="evidence" value="ECO:0007669"/>
    <property type="project" value="UniProtKB-EC"/>
</dbReference>
<comment type="similarity">
    <text evidence="2 17">Belongs to the Nudix hydrolase family.</text>
</comment>
<evidence type="ECO:0000256" key="8">
    <source>
        <dbReference type="ARBA" id="ARBA00022842"/>
    </source>
</evidence>
<dbReference type="CDD" id="cd02883">
    <property type="entry name" value="NUDIX_Hydrolase"/>
    <property type="match status" value="1"/>
</dbReference>
<dbReference type="GO" id="GO:0008413">
    <property type="term" value="F:8-oxo-7,8-dihydroguanosine triphosphate pyrophosphatase activity"/>
    <property type="evidence" value="ECO:0007669"/>
    <property type="project" value="TreeGrafter"/>
</dbReference>
<evidence type="ECO:0000313" key="20">
    <source>
        <dbReference type="Proteomes" id="UP000092665"/>
    </source>
</evidence>
<evidence type="ECO:0000256" key="16">
    <source>
        <dbReference type="ARBA" id="ARBA00042798"/>
    </source>
</evidence>
<keyword evidence="3" id="KW-0515">Mutator protein</keyword>
<dbReference type="GO" id="GO:0006260">
    <property type="term" value="P:DNA replication"/>
    <property type="evidence" value="ECO:0007669"/>
    <property type="project" value="UniProtKB-KW"/>
</dbReference>
<comment type="caution">
    <text evidence="19">The sequence shown here is derived from an EMBL/GenBank/DDBJ whole genome shotgun (WGS) entry which is preliminary data.</text>
</comment>
<keyword evidence="6" id="KW-0227">DNA damage</keyword>
<dbReference type="PANTHER" id="PTHR47707">
    <property type="entry name" value="8-OXO-DGTP DIPHOSPHATASE"/>
    <property type="match status" value="1"/>
</dbReference>
<dbReference type="PROSITE" id="PS51462">
    <property type="entry name" value="NUDIX"/>
    <property type="match status" value="1"/>
</dbReference>
<comment type="catalytic activity">
    <reaction evidence="11">
        <text>8-oxo-GTP + H2O = 8-oxo-GMP + diphosphate + H(+)</text>
        <dbReference type="Rhea" id="RHEA:67616"/>
        <dbReference type="ChEBI" id="CHEBI:15377"/>
        <dbReference type="ChEBI" id="CHEBI:15378"/>
        <dbReference type="ChEBI" id="CHEBI:33019"/>
        <dbReference type="ChEBI" id="CHEBI:143553"/>
        <dbReference type="ChEBI" id="CHEBI:145694"/>
    </reaction>
</comment>
<dbReference type="SUPFAM" id="SSF55811">
    <property type="entry name" value="Nudix"/>
    <property type="match status" value="1"/>
</dbReference>
<evidence type="ECO:0000256" key="1">
    <source>
        <dbReference type="ARBA" id="ARBA00001946"/>
    </source>
</evidence>
<dbReference type="InterPro" id="IPR020476">
    <property type="entry name" value="Nudix_hydrolase"/>
</dbReference>
<gene>
    <name evidence="19" type="primary">mutT_1</name>
    <name evidence="19" type="ORF">Phpb_00474</name>
</gene>
<evidence type="ECO:0000259" key="18">
    <source>
        <dbReference type="PROSITE" id="PS51462"/>
    </source>
</evidence>
<reference evidence="20" key="1">
    <citation type="submission" date="2015-11" db="EMBL/GenBank/DDBJ databases">
        <authorList>
            <person name="Tobias N.J."/>
            <person name="Mishra B."/>
            <person name="Gupta D.K."/>
            <person name="Thines M."/>
            <person name="Stinear T.P."/>
            <person name="Bode H.B."/>
        </authorList>
    </citation>
    <scope>NUCLEOTIDE SEQUENCE [LARGE SCALE GENOMIC DNA]</scope>
    <source>
        <strain evidence="20">PB45.5</strain>
    </source>
</reference>
<evidence type="ECO:0000256" key="6">
    <source>
        <dbReference type="ARBA" id="ARBA00022763"/>
    </source>
</evidence>
<organism evidence="19 20">
    <name type="scientific">Photorhabdus namnaonensis</name>
    <dbReference type="NCBI Taxonomy" id="1851568"/>
    <lineage>
        <taxon>Bacteria</taxon>
        <taxon>Pseudomonadati</taxon>
        <taxon>Pseudomonadota</taxon>
        <taxon>Gammaproteobacteria</taxon>
        <taxon>Enterobacterales</taxon>
        <taxon>Morganellaceae</taxon>
        <taxon>Photorhabdus</taxon>
    </lineage>
</organism>
<evidence type="ECO:0000256" key="14">
    <source>
        <dbReference type="ARBA" id="ARBA00041592"/>
    </source>
</evidence>
<evidence type="ECO:0000256" key="2">
    <source>
        <dbReference type="ARBA" id="ARBA00005582"/>
    </source>
</evidence>
<evidence type="ECO:0000256" key="15">
    <source>
        <dbReference type="ARBA" id="ARBA00041979"/>
    </source>
</evidence>
<evidence type="ECO:0000256" key="5">
    <source>
        <dbReference type="ARBA" id="ARBA00022723"/>
    </source>
</evidence>
<dbReference type="Pfam" id="PF00293">
    <property type="entry name" value="NUDIX"/>
    <property type="match status" value="1"/>
</dbReference>
<dbReference type="PANTHER" id="PTHR47707:SF1">
    <property type="entry name" value="NUDIX HYDROLASE FAMILY PROTEIN"/>
    <property type="match status" value="1"/>
</dbReference>
<evidence type="ECO:0000256" key="9">
    <source>
        <dbReference type="ARBA" id="ARBA00023204"/>
    </source>
</evidence>
<dbReference type="InterPro" id="IPR000086">
    <property type="entry name" value="NUDIX_hydrolase_dom"/>
</dbReference>
<evidence type="ECO:0000256" key="3">
    <source>
        <dbReference type="ARBA" id="ARBA00022457"/>
    </source>
</evidence>
<keyword evidence="5" id="KW-0479">Metal-binding</keyword>
<dbReference type="AlphaFoldDB" id="A0A1B8YMT6"/>
<keyword evidence="9" id="KW-0234">DNA repair</keyword>
<dbReference type="GO" id="GO:0044716">
    <property type="term" value="F:8-oxo-GDP phosphatase activity"/>
    <property type="evidence" value="ECO:0007669"/>
    <property type="project" value="TreeGrafter"/>
</dbReference>
<dbReference type="Gene3D" id="3.90.79.10">
    <property type="entry name" value="Nucleoside Triphosphate Pyrophosphohydrolase"/>
    <property type="match status" value="1"/>
</dbReference>
<dbReference type="PATRIC" id="fig|29488.15.peg.529"/>
<evidence type="ECO:0000313" key="19">
    <source>
        <dbReference type="EMBL" id="OCA56423.1"/>
    </source>
</evidence>
<comment type="cofactor">
    <cofactor evidence="1">
        <name>Mg(2+)</name>
        <dbReference type="ChEBI" id="CHEBI:18420"/>
    </cofactor>
</comment>
<dbReference type="Proteomes" id="UP000092665">
    <property type="component" value="Unassembled WGS sequence"/>
</dbReference>
<keyword evidence="8" id="KW-0460">Magnesium</keyword>
<evidence type="ECO:0000256" key="12">
    <source>
        <dbReference type="ARBA" id="ARBA00038905"/>
    </source>
</evidence>